<evidence type="ECO:0000256" key="2">
    <source>
        <dbReference type="ARBA" id="ARBA00022475"/>
    </source>
</evidence>
<protein>
    <recommendedName>
        <fullName evidence="10">G-protein coupled receptors family 1 profile domain-containing protein</fullName>
    </recommendedName>
</protein>
<evidence type="ECO:0000256" key="4">
    <source>
        <dbReference type="ARBA" id="ARBA00022989"/>
    </source>
</evidence>
<keyword evidence="5" id="KW-0297">G-protein coupled receptor</keyword>
<dbReference type="GO" id="GO:0004930">
    <property type="term" value="F:G protein-coupled receptor activity"/>
    <property type="evidence" value="ECO:0007669"/>
    <property type="project" value="UniProtKB-KW"/>
</dbReference>
<name>A0A4W3HAD6_CALMI</name>
<evidence type="ECO:0000259" key="10">
    <source>
        <dbReference type="PROSITE" id="PS50262"/>
    </source>
</evidence>
<sequence length="356" mass="40363">MCSTDCVPRESIASLSAMASQETILEYKLLLACCTILMVISLCLSVANLVSIVILSRGRCGLSTCVTHYLVAMSVADLMVIIIAVIFYRIIPSYFRNPFVSITPVCRALMVLSASTSAMSVWFTVAFTFDRYVAICCQNLKAKYCTKKTCSTLIVVLSAIFFAQNIPWCFAVEPQYIVNDIPWECVYYTLATWKAFERLQRVVAPIFGFAMICLFNALIIRQILIVSKVRRRLRDQRNEQKTIDPKLENRKKSVNLLFAISGSFILLWTTFVVYSLKWQLSNFNYSETFVNTRPFIVQESGIMLQRLSSCINPCIYGLTQTKVALRCLLAFDLRPCPPPSQTRHRARAENTESLSP</sequence>
<feature type="transmembrane region" description="Helical" evidence="9">
    <location>
        <begin position="29"/>
        <end position="55"/>
    </location>
</feature>
<feature type="transmembrane region" description="Helical" evidence="9">
    <location>
        <begin position="67"/>
        <end position="88"/>
    </location>
</feature>
<reference evidence="12" key="2">
    <citation type="journal article" date="2007" name="PLoS Biol.">
        <title>Survey sequencing and comparative analysis of the elephant shark (Callorhinchus milii) genome.</title>
        <authorList>
            <person name="Venkatesh B."/>
            <person name="Kirkness E.F."/>
            <person name="Loh Y.H."/>
            <person name="Halpern A.L."/>
            <person name="Lee A.P."/>
            <person name="Johnson J."/>
            <person name="Dandona N."/>
            <person name="Viswanathan L.D."/>
            <person name="Tay A."/>
            <person name="Venter J.C."/>
            <person name="Strausberg R.L."/>
            <person name="Brenner S."/>
        </authorList>
    </citation>
    <scope>NUCLEOTIDE SEQUENCE [LARGE SCALE GENOMIC DNA]</scope>
</reference>
<evidence type="ECO:0000256" key="1">
    <source>
        <dbReference type="ARBA" id="ARBA00004651"/>
    </source>
</evidence>
<dbReference type="SUPFAM" id="SSF81321">
    <property type="entry name" value="Family A G protein-coupled receptor-like"/>
    <property type="match status" value="1"/>
</dbReference>
<feature type="transmembrane region" description="Helical" evidence="9">
    <location>
        <begin position="202"/>
        <end position="224"/>
    </location>
</feature>
<dbReference type="AlphaFoldDB" id="A0A4W3HAD6"/>
<dbReference type="InterPro" id="IPR000276">
    <property type="entry name" value="GPCR_Rhodpsn"/>
</dbReference>
<evidence type="ECO:0000313" key="12">
    <source>
        <dbReference type="Proteomes" id="UP000314986"/>
    </source>
</evidence>
<evidence type="ECO:0000313" key="11">
    <source>
        <dbReference type="Ensembl" id="ENSCMIP00000012761.1"/>
    </source>
</evidence>
<keyword evidence="4 9" id="KW-1133">Transmembrane helix</keyword>
<keyword evidence="6 9" id="KW-0472">Membrane</keyword>
<evidence type="ECO:0000256" key="9">
    <source>
        <dbReference type="SAM" id="Phobius"/>
    </source>
</evidence>
<comment type="subcellular location">
    <subcellularLocation>
        <location evidence="1">Cell membrane</location>
        <topology evidence="1">Multi-pass membrane protein</topology>
    </subcellularLocation>
</comment>
<proteinExistence type="predicted"/>
<keyword evidence="8" id="KW-0807">Transducer</keyword>
<evidence type="ECO:0000256" key="5">
    <source>
        <dbReference type="ARBA" id="ARBA00023040"/>
    </source>
</evidence>
<dbReference type="InterPro" id="IPR017452">
    <property type="entry name" value="GPCR_Rhodpsn_7TM"/>
</dbReference>
<feature type="transmembrane region" description="Helical" evidence="9">
    <location>
        <begin position="108"/>
        <end position="129"/>
    </location>
</feature>
<keyword evidence="12" id="KW-1185">Reference proteome</keyword>
<dbReference type="PROSITE" id="PS50262">
    <property type="entry name" value="G_PROTEIN_RECEP_F1_2"/>
    <property type="match status" value="1"/>
</dbReference>
<dbReference type="InterPro" id="IPR052477">
    <property type="entry name" value="Orphan_GPCR1"/>
</dbReference>
<feature type="transmembrane region" description="Helical" evidence="9">
    <location>
        <begin position="150"/>
        <end position="168"/>
    </location>
</feature>
<dbReference type="GeneTree" id="ENSGT00970000196759"/>
<dbReference type="Ensembl" id="ENSCMIT00000013051.1">
    <property type="protein sequence ID" value="ENSCMIP00000012761.1"/>
    <property type="gene ID" value="ENSCMIG00000006475.1"/>
</dbReference>
<reference evidence="12" key="1">
    <citation type="journal article" date="2006" name="Science">
        <title>Ancient noncoding elements conserved in the human genome.</title>
        <authorList>
            <person name="Venkatesh B."/>
            <person name="Kirkness E.F."/>
            <person name="Loh Y.H."/>
            <person name="Halpern A.L."/>
            <person name="Lee A.P."/>
            <person name="Johnson J."/>
            <person name="Dandona N."/>
            <person name="Viswanathan L.D."/>
            <person name="Tay A."/>
            <person name="Venter J.C."/>
            <person name="Strausberg R.L."/>
            <person name="Brenner S."/>
        </authorList>
    </citation>
    <scope>NUCLEOTIDE SEQUENCE [LARGE SCALE GENOMIC DNA]</scope>
</reference>
<organism evidence="11 12">
    <name type="scientific">Callorhinchus milii</name>
    <name type="common">Ghost shark</name>
    <dbReference type="NCBI Taxonomy" id="7868"/>
    <lineage>
        <taxon>Eukaryota</taxon>
        <taxon>Metazoa</taxon>
        <taxon>Chordata</taxon>
        <taxon>Craniata</taxon>
        <taxon>Vertebrata</taxon>
        <taxon>Chondrichthyes</taxon>
        <taxon>Holocephali</taxon>
        <taxon>Chimaeriformes</taxon>
        <taxon>Callorhinchidae</taxon>
        <taxon>Callorhinchus</taxon>
    </lineage>
</organism>
<evidence type="ECO:0000256" key="8">
    <source>
        <dbReference type="ARBA" id="ARBA00023224"/>
    </source>
</evidence>
<dbReference type="Pfam" id="PF00001">
    <property type="entry name" value="7tm_1"/>
    <property type="match status" value="1"/>
</dbReference>
<dbReference type="PRINTS" id="PR00237">
    <property type="entry name" value="GPCRRHODOPSN"/>
</dbReference>
<accession>A0A4W3HAD6</accession>
<dbReference type="Proteomes" id="UP000314986">
    <property type="component" value="Unassembled WGS sequence"/>
</dbReference>
<feature type="transmembrane region" description="Helical" evidence="9">
    <location>
        <begin position="256"/>
        <end position="276"/>
    </location>
</feature>
<reference evidence="12" key="3">
    <citation type="journal article" date="2014" name="Nature">
        <title>Elephant shark genome provides unique insights into gnathostome evolution.</title>
        <authorList>
            <consortium name="International Elephant Shark Genome Sequencing Consortium"/>
            <person name="Venkatesh B."/>
            <person name="Lee A.P."/>
            <person name="Ravi V."/>
            <person name="Maurya A.K."/>
            <person name="Lian M.M."/>
            <person name="Swann J.B."/>
            <person name="Ohta Y."/>
            <person name="Flajnik M.F."/>
            <person name="Sutoh Y."/>
            <person name="Kasahara M."/>
            <person name="Hoon S."/>
            <person name="Gangu V."/>
            <person name="Roy S.W."/>
            <person name="Irimia M."/>
            <person name="Korzh V."/>
            <person name="Kondrychyn I."/>
            <person name="Lim Z.W."/>
            <person name="Tay B.H."/>
            <person name="Tohari S."/>
            <person name="Kong K.W."/>
            <person name="Ho S."/>
            <person name="Lorente-Galdos B."/>
            <person name="Quilez J."/>
            <person name="Marques-Bonet T."/>
            <person name="Raney B.J."/>
            <person name="Ingham P.W."/>
            <person name="Tay A."/>
            <person name="Hillier L.W."/>
            <person name="Minx P."/>
            <person name="Boehm T."/>
            <person name="Wilson R.K."/>
            <person name="Brenner S."/>
            <person name="Warren W.C."/>
        </authorList>
    </citation>
    <scope>NUCLEOTIDE SEQUENCE [LARGE SCALE GENOMIC DNA]</scope>
</reference>
<keyword evidence="7" id="KW-0675">Receptor</keyword>
<dbReference type="PANTHER" id="PTHR46272">
    <property type="entry name" value="G_PROTEIN_RECEP_F1_2 DOMAIN-CONTAINING PROTEIN"/>
    <property type="match status" value="1"/>
</dbReference>
<dbReference type="PANTHER" id="PTHR46272:SF6">
    <property type="entry name" value="G-PROTEIN COUPLED RECEPTOR 139-RELATED"/>
    <property type="match status" value="1"/>
</dbReference>
<evidence type="ECO:0000256" key="3">
    <source>
        <dbReference type="ARBA" id="ARBA00022692"/>
    </source>
</evidence>
<keyword evidence="2" id="KW-1003">Cell membrane</keyword>
<dbReference type="GO" id="GO:0005886">
    <property type="term" value="C:plasma membrane"/>
    <property type="evidence" value="ECO:0007669"/>
    <property type="project" value="UniProtKB-SubCell"/>
</dbReference>
<feature type="domain" description="G-protein coupled receptors family 1 profile" evidence="10">
    <location>
        <begin position="47"/>
        <end position="316"/>
    </location>
</feature>
<evidence type="ECO:0000256" key="7">
    <source>
        <dbReference type="ARBA" id="ARBA00023170"/>
    </source>
</evidence>
<reference evidence="11" key="4">
    <citation type="submission" date="2025-08" db="UniProtKB">
        <authorList>
            <consortium name="Ensembl"/>
        </authorList>
    </citation>
    <scope>IDENTIFICATION</scope>
</reference>
<reference evidence="11" key="5">
    <citation type="submission" date="2025-09" db="UniProtKB">
        <authorList>
            <consortium name="Ensembl"/>
        </authorList>
    </citation>
    <scope>IDENTIFICATION</scope>
</reference>
<dbReference type="Gene3D" id="1.20.1070.10">
    <property type="entry name" value="Rhodopsin 7-helix transmembrane proteins"/>
    <property type="match status" value="1"/>
</dbReference>
<keyword evidence="3 9" id="KW-0812">Transmembrane</keyword>
<evidence type="ECO:0000256" key="6">
    <source>
        <dbReference type="ARBA" id="ARBA00023136"/>
    </source>
</evidence>
<dbReference type="InParanoid" id="A0A4W3HAD6"/>